<dbReference type="GO" id="GO:0045296">
    <property type="term" value="F:cadherin binding"/>
    <property type="evidence" value="ECO:0007669"/>
    <property type="project" value="InterPro"/>
</dbReference>
<dbReference type="PANTHER" id="PTHR45976">
    <property type="entry name" value="ARMADILLO SEGMENT POLARITY PROTEIN"/>
    <property type="match status" value="1"/>
</dbReference>
<dbReference type="SUPFAM" id="SSF48371">
    <property type="entry name" value="ARM repeat"/>
    <property type="match status" value="1"/>
</dbReference>
<organism evidence="1">
    <name type="scientific">Schistocephalus solidus</name>
    <name type="common">Tapeworm</name>
    <dbReference type="NCBI Taxonomy" id="70667"/>
    <lineage>
        <taxon>Eukaryota</taxon>
        <taxon>Metazoa</taxon>
        <taxon>Spiralia</taxon>
        <taxon>Lophotrochozoa</taxon>
        <taxon>Platyhelminthes</taxon>
        <taxon>Cestoda</taxon>
        <taxon>Eucestoda</taxon>
        <taxon>Diphyllobothriidea</taxon>
        <taxon>Diphyllobothriidae</taxon>
        <taxon>Schistocephalus</taxon>
    </lineage>
</organism>
<evidence type="ECO:0000313" key="1">
    <source>
        <dbReference type="EMBL" id="JAP40083.1"/>
    </source>
</evidence>
<dbReference type="InterPro" id="IPR013284">
    <property type="entry name" value="Beta-catenin"/>
</dbReference>
<sequence>MSTILPEINFYDEIDGYERTDSTSSDSGIASCGETRPPSIASTFSLENDLWSACSTFEDPIYFEPGSMLIQQSLAGMLNSDINIVKTSSMRLLYLCRSGYTESILSVYPDILTIISSVFQNIDVSKDVELMHYLSGIFYYLTEMEMSSNIMSTQTGIFVIKKMLSFTLESALCYATSGLHNMLSNKTLREKLRVPPIISQLIHILWTCYLFDKSIEPIVSPNIFIVFASVSSLSKFLAVLFDSLYLIAHRNETAKRLIHIKQGIIPLLHFIRTYSYEKLHWTCARLLRCLSAHPQTKVDILTHDSELSFFSVFANSSSPKITFIAYWILCNLSDKLMSVSSSNLTGILTSLTMKLHELMNLLSKSKQLSALTMESLDKFTVMRCIAGTLANFTCRNPSAKLYLVQSGLVSVLTRLLVSILQSGPPGLLCCPVYLGHPLETLQFQSNRSQINVKNSSTPFDHAAPTPSELELPTSIVQDIGDYQRAPPLSIPLITPIPSLISCSCGQRSLSMPHLQTVMELVEAALRCLTHLSSAHSVAADVTNCLLSCPDFLTTLCGAGTSWMLEVLQLIAGLRAPPQDRLEHRTSLCTLKEHVFMRPNQSTCGFEVSNSLQLAKMWLSLTRILLTEITSLEYSTCNSEEPDKPVSTQGEEVSRSPLIGGCDRLYTEQAMNVQVLRESVASLGPKLRDILHTIQPGVLSRTCQATAESCQSLLDSIEHL</sequence>
<proteinExistence type="predicted"/>
<protein>
    <submittedName>
        <fullName evidence="1">Junction plakoglobin</fullName>
    </submittedName>
</protein>
<name>A0A0X3NKR7_SCHSO</name>
<dbReference type="InterPro" id="IPR016024">
    <property type="entry name" value="ARM-type_fold"/>
</dbReference>
<dbReference type="EMBL" id="GEEE01023142">
    <property type="protein sequence ID" value="JAP40083.1"/>
    <property type="molecule type" value="Transcribed_RNA"/>
</dbReference>
<dbReference type="AlphaFoldDB" id="A0A0X3NKR7"/>
<dbReference type="Gene3D" id="1.25.10.10">
    <property type="entry name" value="Leucine-rich Repeat Variant"/>
    <property type="match status" value="1"/>
</dbReference>
<reference evidence="1" key="1">
    <citation type="submission" date="2016-01" db="EMBL/GenBank/DDBJ databases">
        <title>Reference transcriptome for the parasite Schistocephalus solidus: insights into the molecular evolution of parasitism.</title>
        <authorList>
            <person name="Hebert F.O."/>
            <person name="Grambauer S."/>
            <person name="Barber I."/>
            <person name="Landry C.R."/>
            <person name="Aubin-Horth N."/>
        </authorList>
    </citation>
    <scope>NUCLEOTIDE SEQUENCE</scope>
</reference>
<gene>
    <name evidence="1" type="primary">PLAK</name>
    <name evidence="1" type="ORF">TR84371</name>
</gene>
<accession>A0A0X3NKR7</accession>
<dbReference type="InterPro" id="IPR011989">
    <property type="entry name" value="ARM-like"/>
</dbReference>
<dbReference type="GO" id="GO:0007155">
    <property type="term" value="P:cell adhesion"/>
    <property type="evidence" value="ECO:0007669"/>
    <property type="project" value="InterPro"/>
</dbReference>